<dbReference type="InterPro" id="IPR027417">
    <property type="entry name" value="P-loop_NTPase"/>
</dbReference>
<dbReference type="Gene3D" id="1.10.10.10">
    <property type="entry name" value="Winged helix-like DNA-binding domain superfamily/Winged helix DNA-binding domain"/>
    <property type="match status" value="1"/>
</dbReference>
<keyword evidence="1" id="KW-0547">Nucleotide-binding</keyword>
<dbReference type="SUPFAM" id="SSF52540">
    <property type="entry name" value="P-loop containing nucleoside triphosphate hydrolases"/>
    <property type="match status" value="1"/>
</dbReference>
<name>A0A542ELJ4_9ACTN</name>
<dbReference type="PANTHER" id="PTHR16305:SF35">
    <property type="entry name" value="TRANSCRIPTIONAL ACTIVATOR DOMAIN"/>
    <property type="match status" value="1"/>
</dbReference>
<dbReference type="CDD" id="cd06170">
    <property type="entry name" value="LuxR_C_like"/>
    <property type="match status" value="1"/>
</dbReference>
<evidence type="ECO:0000259" key="3">
    <source>
        <dbReference type="PROSITE" id="PS50043"/>
    </source>
</evidence>
<evidence type="ECO:0000256" key="2">
    <source>
        <dbReference type="ARBA" id="ARBA00022840"/>
    </source>
</evidence>
<dbReference type="InterPro" id="IPR016032">
    <property type="entry name" value="Sig_transdc_resp-reg_C-effctor"/>
</dbReference>
<feature type="domain" description="HTH luxR-type" evidence="3">
    <location>
        <begin position="842"/>
        <end position="912"/>
    </location>
</feature>
<evidence type="ECO:0000313" key="4">
    <source>
        <dbReference type="EMBL" id="TQJ16076.1"/>
    </source>
</evidence>
<reference evidence="4 5" key="1">
    <citation type="submission" date="2019-06" db="EMBL/GenBank/DDBJ databases">
        <title>Sequencing the genomes of 1000 actinobacteria strains.</title>
        <authorList>
            <person name="Klenk H.-P."/>
        </authorList>
    </citation>
    <scope>NUCLEOTIDE SEQUENCE [LARGE SCALE GENOMIC DNA]</scope>
    <source>
        <strain evidence="4 5">DSM 17305</strain>
    </source>
</reference>
<dbReference type="PROSITE" id="PS50043">
    <property type="entry name" value="HTH_LUXR_2"/>
    <property type="match status" value="1"/>
</dbReference>
<dbReference type="GO" id="GO:0004016">
    <property type="term" value="F:adenylate cyclase activity"/>
    <property type="evidence" value="ECO:0007669"/>
    <property type="project" value="TreeGrafter"/>
</dbReference>
<dbReference type="SMART" id="SM00421">
    <property type="entry name" value="HTH_LUXR"/>
    <property type="match status" value="1"/>
</dbReference>
<accession>A0A542ELJ4</accession>
<dbReference type="EMBL" id="VFMM01000001">
    <property type="protein sequence ID" value="TQJ16076.1"/>
    <property type="molecule type" value="Genomic_DNA"/>
</dbReference>
<keyword evidence="5" id="KW-1185">Reference proteome</keyword>
<protein>
    <submittedName>
        <fullName evidence="4">Regulatory LuxR family protein</fullName>
    </submittedName>
</protein>
<comment type="caution">
    <text evidence="4">The sequence shown here is derived from an EMBL/GenBank/DDBJ whole genome shotgun (WGS) entry which is preliminary data.</text>
</comment>
<dbReference type="InterPro" id="IPR000792">
    <property type="entry name" value="Tscrpt_reg_LuxR_C"/>
</dbReference>
<dbReference type="PANTHER" id="PTHR16305">
    <property type="entry name" value="TESTICULAR SOLUBLE ADENYLYL CYCLASE"/>
    <property type="match status" value="1"/>
</dbReference>
<dbReference type="InterPro" id="IPR041664">
    <property type="entry name" value="AAA_16"/>
</dbReference>
<dbReference type="GO" id="GO:0005737">
    <property type="term" value="C:cytoplasm"/>
    <property type="evidence" value="ECO:0007669"/>
    <property type="project" value="TreeGrafter"/>
</dbReference>
<evidence type="ECO:0000256" key="1">
    <source>
        <dbReference type="ARBA" id="ARBA00022741"/>
    </source>
</evidence>
<dbReference type="SUPFAM" id="SSF46894">
    <property type="entry name" value="C-terminal effector domain of the bipartite response regulators"/>
    <property type="match status" value="1"/>
</dbReference>
<dbReference type="OrthoDB" id="3202170at2"/>
<evidence type="ECO:0000313" key="5">
    <source>
        <dbReference type="Proteomes" id="UP000316298"/>
    </source>
</evidence>
<keyword evidence="2" id="KW-0067">ATP-binding</keyword>
<dbReference type="GO" id="GO:0006355">
    <property type="term" value="P:regulation of DNA-templated transcription"/>
    <property type="evidence" value="ECO:0007669"/>
    <property type="project" value="InterPro"/>
</dbReference>
<dbReference type="GO" id="GO:0005524">
    <property type="term" value="F:ATP binding"/>
    <property type="evidence" value="ECO:0007669"/>
    <property type="project" value="UniProtKB-KW"/>
</dbReference>
<dbReference type="Proteomes" id="UP000316298">
    <property type="component" value="Unassembled WGS sequence"/>
</dbReference>
<dbReference type="Pfam" id="PF13191">
    <property type="entry name" value="AAA_16"/>
    <property type="match status" value="1"/>
</dbReference>
<dbReference type="Pfam" id="PF00196">
    <property type="entry name" value="GerE"/>
    <property type="match status" value="1"/>
</dbReference>
<sequence>MRKLRGRQREYDVLNGLVSEAKAGRSQVLVLTGEAGVGKSALLDAMVAGADGCRVTRTAGIESEMELAYAGLHQLCLPFLEQLDRLPAPQRDALGTAFGLRNGPTPDRFLIGLAVLNLLASSAEPVVCVVDDAQWLDLMSARILAFVARRLAAESVLMVFAVRDGIEHAFDGLDVLPIRGLDDADARALLDSVLPGPIDPRVRDRIVAETRGNPLALLELPRAWTAAELADGLASGSLAGRIEDGFVRRLEGLPSDTRLLLLTAAAEPLGDPTLLWRAAEQLGFGADAAAGAAESGLITFDQHIRFRHPLVRSAAYRTATPQQRLAVHRALAAVTDPATDPDRRAWHRAQATMTPDEDVALELEQSAQRARARGGFFAAGTFLERSAALTIDPGLRADRILAAATAKRSAGALDAALDLLNGAATGPASPLRDAEITRLRGEIAFDRGHTAEAARTLVEAAAHLQPHDRTQARITYLEAMSAAIWSSGPETPGILGEIASAVPDQPTGAGTTPGTSGELLLQGLAIRFTRGFAAAAPLLVGALEQARRGEPADERGWLWLAGNRASGIVAIDVWDLDAALELATRHERIARDSGALVQLQWALNFRANVVSMTGDLTAAAGYVEEERQIATATGNRVLGIGAMQLAALRGDESAATPLIDAMIREARAQQQGRMTAIATYTNAVLNNGLGRYEAARDAARQVFLQDPVAYDALVVGELSEAASRTGDTELVETTLTWLSDRVAAVPTDWGRGMEARARALLTNDENAYRTSIEHLGKTALRIELARAELLYGEWLRREGRRQDAREHLRTAHEELTAMGADAFAERARHELLATGETVRKRTPETTNDLTAQEAQIAGLARDGLTNPEIAAQLFISPRTVEWHLRKTFAKLGITSRRQLRTLQTFAAAGRGGPL</sequence>
<gene>
    <name evidence="4" type="ORF">FB475_0162</name>
</gene>
<dbReference type="InterPro" id="IPR036388">
    <property type="entry name" value="WH-like_DNA-bd_sf"/>
</dbReference>
<proteinExistence type="predicted"/>
<dbReference type="PRINTS" id="PR00038">
    <property type="entry name" value="HTHLUXR"/>
</dbReference>
<dbReference type="RefSeq" id="WP_141851542.1">
    <property type="nucleotide sequence ID" value="NZ_BAAAKA010000008.1"/>
</dbReference>
<organism evidence="4 5">
    <name type="scientific">Kribbella jejuensis</name>
    <dbReference type="NCBI Taxonomy" id="236068"/>
    <lineage>
        <taxon>Bacteria</taxon>
        <taxon>Bacillati</taxon>
        <taxon>Actinomycetota</taxon>
        <taxon>Actinomycetes</taxon>
        <taxon>Propionibacteriales</taxon>
        <taxon>Kribbellaceae</taxon>
        <taxon>Kribbella</taxon>
    </lineage>
</organism>
<dbReference type="AlphaFoldDB" id="A0A542ELJ4"/>
<dbReference type="GO" id="GO:0003677">
    <property type="term" value="F:DNA binding"/>
    <property type="evidence" value="ECO:0007669"/>
    <property type="project" value="InterPro"/>
</dbReference>